<evidence type="ECO:0000259" key="3">
    <source>
        <dbReference type="Pfam" id="PF25583"/>
    </source>
</evidence>
<dbReference type="InterPro" id="IPR051534">
    <property type="entry name" value="CBASS_pafABC_assoc_protein"/>
</dbReference>
<evidence type="ECO:0000256" key="1">
    <source>
        <dbReference type="SAM" id="MobiDB-lite"/>
    </source>
</evidence>
<feature type="domain" description="WYL" evidence="2">
    <location>
        <begin position="217"/>
        <end position="280"/>
    </location>
</feature>
<evidence type="ECO:0000313" key="4">
    <source>
        <dbReference type="EMBL" id="SCG16551.1"/>
    </source>
</evidence>
<proteinExistence type="predicted"/>
<feature type="compositionally biased region" description="Low complexity" evidence="1">
    <location>
        <begin position="25"/>
        <end position="46"/>
    </location>
</feature>
<evidence type="ECO:0000313" key="5">
    <source>
        <dbReference type="Proteomes" id="UP000198251"/>
    </source>
</evidence>
<dbReference type="PROSITE" id="PS52050">
    <property type="entry name" value="WYL"/>
    <property type="match status" value="1"/>
</dbReference>
<dbReference type="PANTHER" id="PTHR34580">
    <property type="match status" value="1"/>
</dbReference>
<dbReference type="InterPro" id="IPR057727">
    <property type="entry name" value="WCX_dom"/>
</dbReference>
<keyword evidence="4" id="KW-0647">Proteasome</keyword>
<evidence type="ECO:0000259" key="2">
    <source>
        <dbReference type="Pfam" id="PF13280"/>
    </source>
</evidence>
<reference evidence="4 5" key="1">
    <citation type="submission" date="2016-06" db="EMBL/GenBank/DDBJ databases">
        <authorList>
            <person name="Kjaerup R.B."/>
            <person name="Dalgaard T.S."/>
            <person name="Juul-Madsen H.R."/>
        </authorList>
    </citation>
    <scope>NUCLEOTIDE SEQUENCE [LARGE SCALE GENOMIC DNA]</scope>
    <source>
        <strain evidence="4 5">DSM 43913</strain>
    </source>
</reference>
<feature type="domain" description="WCX" evidence="3">
    <location>
        <begin position="316"/>
        <end position="387"/>
    </location>
</feature>
<organism evidence="4 5">
    <name type="scientific">Micromonospora echinofusca</name>
    <dbReference type="NCBI Taxonomy" id="47858"/>
    <lineage>
        <taxon>Bacteria</taxon>
        <taxon>Bacillati</taxon>
        <taxon>Actinomycetota</taxon>
        <taxon>Actinomycetes</taxon>
        <taxon>Micromonosporales</taxon>
        <taxon>Micromonosporaceae</taxon>
        <taxon>Micromonospora</taxon>
    </lineage>
</organism>
<protein>
    <submittedName>
        <fullName evidence="4">Proteasome accessory factor B</fullName>
    </submittedName>
</protein>
<dbReference type="EMBL" id="LT607733">
    <property type="protein sequence ID" value="SCG16551.1"/>
    <property type="molecule type" value="Genomic_DNA"/>
</dbReference>
<dbReference type="Pfam" id="PF13280">
    <property type="entry name" value="WYL"/>
    <property type="match status" value="1"/>
</dbReference>
<accession>A0A1C5G9Y4</accession>
<dbReference type="PANTHER" id="PTHR34580:SF3">
    <property type="entry name" value="PROTEIN PAFB"/>
    <property type="match status" value="1"/>
</dbReference>
<dbReference type="Proteomes" id="UP000198251">
    <property type="component" value="Chromosome I"/>
</dbReference>
<keyword evidence="5" id="KW-1185">Reference proteome</keyword>
<gene>
    <name evidence="4" type="ORF">GA0070610_2820</name>
</gene>
<dbReference type="GO" id="GO:0000502">
    <property type="term" value="C:proteasome complex"/>
    <property type="evidence" value="ECO:0007669"/>
    <property type="project" value="UniProtKB-KW"/>
</dbReference>
<name>A0A1C5G9Y4_MICEH</name>
<sequence length="400" mass="42799">MPGTLASPPVAGAPGAGQPPEPSDSRSSPARRPAPAARRTAGPAGRDAPHVLPAWVHGRGAWAASVYRVSRTRTERLVNLVICLLSTRRFLTAAQIAATVPGYEHDPDDARDHEAFQRKFERDKAELRELGVPLETGTASVFDAEPGYRIAHREYALPDIPLEPDEAAAVGIAARLWQHAGLAAAASSGLAKLRAAGVDVDPQATLGLEPMVTVDPAFAPLTAAARDRREVSFDYRVPDRDDPTRRRLQPWGVVCWRGRWYVVGHDLDRAATRCFRLSRVVGTVRATGAPGGYEPPAGVDLISHVARWSGPTERTGRATVLVAAGRAAGLRRWAVGVTAGPDGDRLVLPYADVDVLAGQLVGYGPDVRVLDPPEVRDAVIQRLKEIAARHEDLAVAGGVR</sequence>
<dbReference type="InterPro" id="IPR026881">
    <property type="entry name" value="WYL_dom"/>
</dbReference>
<dbReference type="Pfam" id="PF25583">
    <property type="entry name" value="WCX"/>
    <property type="match status" value="1"/>
</dbReference>
<dbReference type="AlphaFoldDB" id="A0A1C5G9Y4"/>
<feature type="region of interest" description="Disordered" evidence="1">
    <location>
        <begin position="1"/>
        <end position="50"/>
    </location>
</feature>